<keyword evidence="6 17" id="KW-0686">Riboflavin biosynthesis</keyword>
<keyword evidence="8 17" id="KW-0547">Nucleotide-binding</keyword>
<dbReference type="InterPro" id="IPR000422">
    <property type="entry name" value="DHBP_synthase_RibB"/>
</dbReference>
<keyword evidence="10 17" id="KW-0862">Zinc</keyword>
<evidence type="ECO:0000256" key="14">
    <source>
        <dbReference type="ARBA" id="ARBA00023239"/>
    </source>
</evidence>
<dbReference type="NCBIfam" id="TIGR00505">
    <property type="entry name" value="ribA"/>
    <property type="match status" value="1"/>
</dbReference>
<proteinExistence type="inferred from homology"/>
<feature type="active site" description="Proton acceptor; for GTP cyclohydrolase activity" evidence="17">
    <location>
        <position position="328"/>
    </location>
</feature>
<evidence type="ECO:0000256" key="11">
    <source>
        <dbReference type="ARBA" id="ARBA00022842"/>
    </source>
</evidence>
<comment type="catalytic activity">
    <reaction evidence="1 17">
        <text>D-ribulose 5-phosphate = (2S)-2-hydroxy-3-oxobutyl phosphate + formate + H(+)</text>
        <dbReference type="Rhea" id="RHEA:18457"/>
        <dbReference type="ChEBI" id="CHEBI:15378"/>
        <dbReference type="ChEBI" id="CHEBI:15740"/>
        <dbReference type="ChEBI" id="CHEBI:58121"/>
        <dbReference type="ChEBI" id="CHEBI:58830"/>
        <dbReference type="EC" id="4.1.99.12"/>
    </reaction>
</comment>
<dbReference type="PANTHER" id="PTHR21327">
    <property type="entry name" value="GTP CYCLOHYDROLASE II-RELATED"/>
    <property type="match status" value="1"/>
</dbReference>
<dbReference type="CDD" id="cd00641">
    <property type="entry name" value="GTP_cyclohydro2"/>
    <property type="match status" value="1"/>
</dbReference>
<evidence type="ECO:0000256" key="15">
    <source>
        <dbReference type="ARBA" id="ARBA00023268"/>
    </source>
</evidence>
<evidence type="ECO:0000256" key="8">
    <source>
        <dbReference type="ARBA" id="ARBA00022741"/>
    </source>
</evidence>
<evidence type="ECO:0000256" key="17">
    <source>
        <dbReference type="HAMAP-Rule" id="MF_01283"/>
    </source>
</evidence>
<evidence type="ECO:0000256" key="1">
    <source>
        <dbReference type="ARBA" id="ARBA00000141"/>
    </source>
</evidence>
<evidence type="ECO:0000256" key="3">
    <source>
        <dbReference type="ARBA" id="ARBA00004853"/>
    </source>
</evidence>
<feature type="binding site" evidence="17">
    <location>
        <position position="256"/>
    </location>
    <ligand>
        <name>Zn(2+)</name>
        <dbReference type="ChEBI" id="CHEBI:29105"/>
        <note>catalytic</note>
    </ligand>
</feature>
<evidence type="ECO:0000259" key="18">
    <source>
        <dbReference type="Pfam" id="PF00925"/>
    </source>
</evidence>
<feature type="binding site" evidence="17">
    <location>
        <position position="142"/>
    </location>
    <ligand>
        <name>Mg(2+)</name>
        <dbReference type="ChEBI" id="CHEBI:18420"/>
        <label>2</label>
    </ligand>
</feature>
<feature type="binding site" evidence="17">
    <location>
        <position position="163"/>
    </location>
    <ligand>
        <name>D-ribulose 5-phosphate</name>
        <dbReference type="ChEBI" id="CHEBI:58121"/>
    </ligand>
</feature>
<evidence type="ECO:0000256" key="6">
    <source>
        <dbReference type="ARBA" id="ARBA00022619"/>
    </source>
</evidence>
<comment type="similarity">
    <text evidence="5 17">In the N-terminal section; belongs to the DHBP synthase family.</text>
</comment>
<dbReference type="PANTHER" id="PTHR21327:SF18">
    <property type="entry name" value="3,4-DIHYDROXY-2-BUTANONE 4-PHOSPHATE SYNTHASE"/>
    <property type="match status" value="1"/>
</dbReference>
<keyword evidence="13 17" id="KW-0464">Manganese</keyword>
<accession>A0ABT1Y1A8</accession>
<dbReference type="InterPro" id="IPR016299">
    <property type="entry name" value="Riboflavin_synth_RibBA"/>
</dbReference>
<feature type="site" description="Essential for DHBP synthase activity" evidence="17">
    <location>
        <position position="125"/>
    </location>
</feature>
<comment type="function">
    <text evidence="17">Catalyzes the conversion of GTP to 2,5-diamino-6-ribosylamino-4(3H)-pyrimidinone 5'-phosphate (DARP), formate and pyrophosphate.</text>
</comment>
<feature type="site" description="Essential for DHBP synthase activity" evidence="17">
    <location>
        <position position="163"/>
    </location>
</feature>
<dbReference type="InterPro" id="IPR032677">
    <property type="entry name" value="GTP_cyclohydro_II"/>
</dbReference>
<feature type="region of interest" description="GTP cyclohydrolase II" evidence="17">
    <location>
        <begin position="201"/>
        <end position="401"/>
    </location>
</feature>
<evidence type="ECO:0000256" key="16">
    <source>
        <dbReference type="ARBA" id="ARBA00049295"/>
    </source>
</evidence>
<evidence type="ECO:0000256" key="2">
    <source>
        <dbReference type="ARBA" id="ARBA00002284"/>
    </source>
</evidence>
<dbReference type="Pfam" id="PF00925">
    <property type="entry name" value="GTP_cyclohydro2"/>
    <property type="match status" value="1"/>
</dbReference>
<comment type="catalytic activity">
    <reaction evidence="16 17">
        <text>GTP + 4 H2O = 2,5-diamino-6-hydroxy-4-(5-phosphoribosylamino)-pyrimidine + formate + 2 phosphate + 3 H(+)</text>
        <dbReference type="Rhea" id="RHEA:23704"/>
        <dbReference type="ChEBI" id="CHEBI:15377"/>
        <dbReference type="ChEBI" id="CHEBI:15378"/>
        <dbReference type="ChEBI" id="CHEBI:15740"/>
        <dbReference type="ChEBI" id="CHEBI:37565"/>
        <dbReference type="ChEBI" id="CHEBI:43474"/>
        <dbReference type="ChEBI" id="CHEBI:58614"/>
        <dbReference type="EC" id="3.5.4.25"/>
    </reaction>
</comment>
<comment type="similarity">
    <text evidence="17">In the C-terminal section; belongs to the GTP cyclohydrolase II family.</text>
</comment>
<comment type="pathway">
    <text evidence="4 17">Cofactor biosynthesis; riboflavin biosynthesis; 2-hydroxy-3-oxobutyl phosphate from D-ribulose 5-phosphate: step 1/1.</text>
</comment>
<feature type="binding site" evidence="17">
    <location>
        <position position="267"/>
    </location>
    <ligand>
        <name>Zn(2+)</name>
        <dbReference type="ChEBI" id="CHEBI:29105"/>
        <note>catalytic</note>
    </ligand>
</feature>
<dbReference type="HAMAP" id="MF_00180">
    <property type="entry name" value="RibB"/>
    <property type="match status" value="1"/>
</dbReference>
<dbReference type="NCBIfam" id="NF006803">
    <property type="entry name" value="PRK09311.1"/>
    <property type="match status" value="1"/>
</dbReference>
<feature type="binding site" evidence="17">
    <location>
        <position position="28"/>
    </location>
    <ligand>
        <name>Mg(2+)</name>
        <dbReference type="ChEBI" id="CHEBI:18420"/>
        <label>2</label>
    </ligand>
</feature>
<evidence type="ECO:0000256" key="5">
    <source>
        <dbReference type="ARBA" id="ARBA00005520"/>
    </source>
</evidence>
<feature type="binding site" evidence="17">
    <location>
        <begin position="139"/>
        <end position="143"/>
    </location>
    <ligand>
        <name>D-ribulose 5-phosphate</name>
        <dbReference type="ChEBI" id="CHEBI:58121"/>
    </ligand>
</feature>
<dbReference type="EC" id="4.1.99.12" evidence="17"/>
<keyword evidence="11 17" id="KW-0460">Magnesium</keyword>
<feature type="region of interest" description="DHBP synthase" evidence="17">
    <location>
        <begin position="1"/>
        <end position="200"/>
    </location>
</feature>
<evidence type="ECO:0000256" key="4">
    <source>
        <dbReference type="ARBA" id="ARBA00004904"/>
    </source>
</evidence>
<dbReference type="EMBL" id="JANPWE010000001">
    <property type="protein sequence ID" value="MCR6544649.1"/>
    <property type="molecule type" value="Genomic_DNA"/>
</dbReference>
<evidence type="ECO:0000256" key="7">
    <source>
        <dbReference type="ARBA" id="ARBA00022723"/>
    </source>
</evidence>
<keyword evidence="12 17" id="KW-0342">GTP-binding</keyword>
<dbReference type="Gene3D" id="3.90.870.10">
    <property type="entry name" value="DHBP synthase"/>
    <property type="match status" value="1"/>
</dbReference>
<dbReference type="NCBIfam" id="TIGR00506">
    <property type="entry name" value="ribB"/>
    <property type="match status" value="1"/>
</dbReference>
<feature type="binding site" evidence="17">
    <location>
        <begin position="251"/>
        <end position="255"/>
    </location>
    <ligand>
        <name>GTP</name>
        <dbReference type="ChEBI" id="CHEBI:37565"/>
    </ligand>
</feature>
<feature type="binding site" evidence="17">
    <location>
        <position position="269"/>
    </location>
    <ligand>
        <name>Zn(2+)</name>
        <dbReference type="ChEBI" id="CHEBI:29105"/>
        <note>catalytic</note>
    </ligand>
</feature>
<gene>
    <name evidence="17" type="primary">ribBA</name>
    <name evidence="19" type="ORF">NVS47_03820</name>
</gene>
<dbReference type="Gene3D" id="3.40.50.10990">
    <property type="entry name" value="GTP cyclohydrolase II"/>
    <property type="match status" value="1"/>
</dbReference>
<dbReference type="NCBIfam" id="NF001591">
    <property type="entry name" value="PRK00393.1"/>
    <property type="match status" value="1"/>
</dbReference>
<evidence type="ECO:0000256" key="13">
    <source>
        <dbReference type="ARBA" id="ARBA00023211"/>
    </source>
</evidence>
<dbReference type="InterPro" id="IPR036144">
    <property type="entry name" value="RibA-like_sf"/>
</dbReference>
<dbReference type="InterPro" id="IPR000926">
    <property type="entry name" value="RibA"/>
</dbReference>
<dbReference type="Proteomes" id="UP001524944">
    <property type="component" value="Unassembled WGS sequence"/>
</dbReference>
<comment type="pathway">
    <text evidence="3 17">Cofactor biosynthesis; riboflavin biosynthesis; 5-amino-6-(D-ribitylamino)uracil from GTP: step 1/4.</text>
</comment>
<evidence type="ECO:0000313" key="20">
    <source>
        <dbReference type="Proteomes" id="UP001524944"/>
    </source>
</evidence>
<feature type="domain" description="GTP cyclohydrolase II" evidence="18">
    <location>
        <begin position="207"/>
        <end position="372"/>
    </location>
</feature>
<keyword evidence="15 17" id="KW-0511">Multifunctional enzyme</keyword>
<reference evidence="19 20" key="1">
    <citation type="submission" date="2022-08" db="EMBL/GenBank/DDBJ databases">
        <title>Proteogenomics of the novel Dehalobacterium formicoaceticum strain EZ94 highlights a key role of methyltransferases during anaerobic dichloromethane degradation.</title>
        <authorList>
            <person name="Wasmund K."/>
        </authorList>
    </citation>
    <scope>NUCLEOTIDE SEQUENCE [LARGE SCALE GENOMIC DNA]</scope>
    <source>
        <strain evidence="19 20">EZ94</strain>
    </source>
</reference>
<feature type="binding site" evidence="17">
    <location>
        <position position="28"/>
    </location>
    <ligand>
        <name>Mg(2+)</name>
        <dbReference type="ChEBI" id="CHEBI:18420"/>
        <label>1</label>
    </ligand>
</feature>
<keyword evidence="7 17" id="KW-0479">Metal-binding</keyword>
<protein>
    <recommendedName>
        <fullName evidence="17">Riboflavin biosynthesis protein RibBA</fullName>
    </recommendedName>
    <domain>
        <recommendedName>
            <fullName evidence="17">3,4-dihydroxy-2-butanone 4-phosphate synthase</fullName>
            <shortName evidence="17">DHBP synthase</shortName>
            <ecNumber evidence="17">4.1.99.12</ecNumber>
        </recommendedName>
    </domain>
    <domain>
        <recommendedName>
            <fullName evidence="17">GTP cyclohydrolase-2</fullName>
            <ecNumber evidence="17">3.5.4.25</ecNumber>
        </recommendedName>
        <alternativeName>
            <fullName evidence="17">GTP cyclohydrolase II</fullName>
        </alternativeName>
    </domain>
</protein>
<evidence type="ECO:0000313" key="19">
    <source>
        <dbReference type="EMBL" id="MCR6544649.1"/>
    </source>
</evidence>
<dbReference type="Pfam" id="PF00926">
    <property type="entry name" value="DHBP_synthase"/>
    <property type="match status" value="1"/>
</dbReference>
<keyword evidence="20" id="KW-1185">Reference proteome</keyword>
<dbReference type="HAMAP" id="MF_00179">
    <property type="entry name" value="RibA"/>
    <property type="match status" value="1"/>
</dbReference>
<comment type="caution">
    <text evidence="19">The sequence shown here is derived from an EMBL/GenBank/DDBJ whole genome shotgun (WGS) entry which is preliminary data.</text>
</comment>
<dbReference type="GO" id="GO:0008686">
    <property type="term" value="F:3,4-dihydroxy-2-butanone-4-phosphate synthase activity"/>
    <property type="evidence" value="ECO:0007669"/>
    <property type="project" value="UniProtKB-EC"/>
</dbReference>
<dbReference type="EC" id="3.5.4.25" evidence="17"/>
<dbReference type="PIRSF" id="PIRSF001259">
    <property type="entry name" value="RibA"/>
    <property type="match status" value="1"/>
</dbReference>
<feature type="binding site" evidence="17">
    <location>
        <position position="272"/>
    </location>
    <ligand>
        <name>GTP</name>
        <dbReference type="ChEBI" id="CHEBI:37565"/>
    </ligand>
</feature>
<evidence type="ECO:0000256" key="12">
    <source>
        <dbReference type="ARBA" id="ARBA00023134"/>
    </source>
</evidence>
<name>A0ABT1Y1A8_9FIRM</name>
<feature type="binding site" evidence="17">
    <location>
        <position position="356"/>
    </location>
    <ligand>
        <name>GTP</name>
        <dbReference type="ChEBI" id="CHEBI:37565"/>
    </ligand>
</feature>
<comment type="cofactor">
    <cofactor evidence="17">
        <name>Zn(2+)</name>
        <dbReference type="ChEBI" id="CHEBI:29105"/>
    </cofactor>
    <text evidence="17">Binds 1 zinc ion per subunit.</text>
</comment>
<feature type="binding site" evidence="17">
    <location>
        <position position="351"/>
    </location>
    <ligand>
        <name>GTP</name>
        <dbReference type="ChEBI" id="CHEBI:37565"/>
    </ligand>
</feature>
<feature type="binding site" evidence="17">
    <location>
        <begin position="27"/>
        <end position="28"/>
    </location>
    <ligand>
        <name>D-ribulose 5-phosphate</name>
        <dbReference type="ChEBI" id="CHEBI:58121"/>
    </ligand>
</feature>
<sequence length="401" mass="44111">MKLNTIEEAIEEIKAGKMVIVVDDEDRENEGDLVMAAEKATPEAINFMASHARGLVCMPLTAERINELKLAPMVEHNTDNHETAFTISVDGPKSTTGISAFERSDTVQAILNPKLLPDDLKKPGHIFPLRAKEGGVLKRTGHTEAAVDLARLAGLYPAGVICEVMNEDGTMARLPQLMEFAEKYQLKIITIADLIQYRRKTEKLVHREVTTKLPTHYGDFTAVGYSNDIDPHTHIALVKGEISPDRPVLVRVHSECLTGDVFGSARCDCGDQLATAMSMIEAEGAGILLYMRQEGRGIGLLNKLKAYHLQDEGKDTVEANLALGFPADLRNYGIGAQILADLGVKKIRLITNNPRKIKGLEGYGLEVVERVPCEICPNSNNSFYLHTKKEKLGHLLHEASN</sequence>
<comment type="function">
    <text evidence="2 17">Catalyzes the conversion of D-ribulose 5-phosphate to formate and 3,4-dihydroxy-2-butanone 4-phosphate.</text>
</comment>
<dbReference type="InterPro" id="IPR017945">
    <property type="entry name" value="DHBP_synth_RibB-like_a/b_dom"/>
</dbReference>
<dbReference type="RefSeq" id="WP_089610149.1">
    <property type="nucleotide sequence ID" value="NZ_CP022121.1"/>
</dbReference>
<feature type="binding site" evidence="17">
    <location>
        <position position="32"/>
    </location>
    <ligand>
        <name>D-ribulose 5-phosphate</name>
        <dbReference type="ChEBI" id="CHEBI:58121"/>
    </ligand>
</feature>
<comment type="cofactor">
    <cofactor evidence="17">
        <name>Mg(2+)</name>
        <dbReference type="ChEBI" id="CHEBI:18420"/>
    </cofactor>
    <cofactor evidence="17">
        <name>Mn(2+)</name>
        <dbReference type="ChEBI" id="CHEBI:29035"/>
    </cofactor>
    <text evidence="17">Binds 2 divalent metal cations per subunit. Magnesium or manganese.</text>
</comment>
<evidence type="ECO:0000256" key="10">
    <source>
        <dbReference type="ARBA" id="ARBA00022833"/>
    </source>
</evidence>
<keyword evidence="14 17" id="KW-0456">Lyase</keyword>
<dbReference type="HAMAP" id="MF_01283">
    <property type="entry name" value="RibBA"/>
    <property type="match status" value="1"/>
</dbReference>
<dbReference type="GO" id="GO:0003935">
    <property type="term" value="F:GTP cyclohydrolase II activity"/>
    <property type="evidence" value="ECO:0007669"/>
    <property type="project" value="UniProtKB-EC"/>
</dbReference>
<feature type="binding site" evidence="17">
    <location>
        <begin position="294"/>
        <end position="296"/>
    </location>
    <ligand>
        <name>GTP</name>
        <dbReference type="ChEBI" id="CHEBI:37565"/>
    </ligand>
</feature>
<dbReference type="SUPFAM" id="SSF55821">
    <property type="entry name" value="YrdC/RibB"/>
    <property type="match status" value="1"/>
</dbReference>
<organism evidence="19 20">
    <name type="scientific">Dehalobacterium formicoaceticum</name>
    <dbReference type="NCBI Taxonomy" id="51515"/>
    <lineage>
        <taxon>Bacteria</taxon>
        <taxon>Bacillati</taxon>
        <taxon>Bacillota</taxon>
        <taxon>Clostridia</taxon>
        <taxon>Eubacteriales</taxon>
        <taxon>Peptococcaceae</taxon>
        <taxon>Dehalobacterium</taxon>
    </lineage>
</organism>
<evidence type="ECO:0000256" key="9">
    <source>
        <dbReference type="ARBA" id="ARBA00022801"/>
    </source>
</evidence>
<keyword evidence="9 17" id="KW-0378">Hydrolase</keyword>
<feature type="binding site" evidence="17">
    <location>
        <position position="316"/>
    </location>
    <ligand>
        <name>GTP</name>
        <dbReference type="ChEBI" id="CHEBI:37565"/>
    </ligand>
</feature>
<dbReference type="SUPFAM" id="SSF142695">
    <property type="entry name" value="RibA-like"/>
    <property type="match status" value="1"/>
</dbReference>
<feature type="active site" description="Nucleophile; for GTP cyclohydrolase activity" evidence="17">
    <location>
        <position position="330"/>
    </location>
</feature>